<reference evidence="3 4" key="1">
    <citation type="submission" date="2019-06" db="EMBL/GenBank/DDBJ databases">
        <title>Discovery of a novel chromosome fission-fusion reversal in muntjac.</title>
        <authorList>
            <person name="Mudd A.B."/>
            <person name="Bredeson J.V."/>
            <person name="Baum R."/>
            <person name="Hockemeyer D."/>
            <person name="Rokhsar D.S."/>
        </authorList>
    </citation>
    <scope>NUCLEOTIDE SEQUENCE [LARGE SCALE GENOMIC DNA]</scope>
    <source>
        <strain evidence="3">UCam_UCB_Mr</strain>
        <tissue evidence="3">Fibroblast cell line</tissue>
    </source>
</reference>
<comment type="caution">
    <text evidence="3">The sequence shown here is derived from an EMBL/GenBank/DDBJ whole genome shotgun (WGS) entry which is preliminary data.</text>
</comment>
<feature type="region of interest" description="Disordered" evidence="1">
    <location>
        <begin position="70"/>
        <end position="90"/>
    </location>
</feature>
<dbReference type="Gene3D" id="3.30.420.10">
    <property type="entry name" value="Ribonuclease H-like superfamily/Ribonuclease H"/>
    <property type="match status" value="1"/>
</dbReference>
<sequence length="398" mass="44607">VPVGGWGEVGEILAWAGIGEVRQGRILDELGGLWVELLPDLVEHVKVVLTQGLRALLRGHAEVLQDDGDVHVDHDEEGDDDVGGEEEDAHCGAPAVAPGAVAVGQVGVAVGGPPIFFFEFKMGCKTAQITCNINNTFGSGAANKCTVQWWFKKFCKGHDSLEDEEHSGWLLEVDNNQLTGSLKLILLHENLSTLKQIGKVKQLDKWVPLKLTSNKKYHPFEMSISLILHNNNEPFLNRIVMCDENWIIYHNQKNSKALLKAKFIPKKVMVTVWRSAAHSIYYSFRNLCETITCEKYAQQIDEIKGPVLLHDSAQPHTEQQTLQKLNDLGYEVLPHPPYSPDLSPTHYHFFKHLDNFLQGKCFHNQQEAENAFQEFVKSQGMDFCATGINTHFSLAKMC</sequence>
<protein>
    <recommendedName>
        <fullName evidence="2">Mos1 transposase HTH domain-containing protein</fullName>
    </recommendedName>
</protein>
<dbReference type="GO" id="GO:0003697">
    <property type="term" value="F:single-stranded DNA binding"/>
    <property type="evidence" value="ECO:0007669"/>
    <property type="project" value="TreeGrafter"/>
</dbReference>
<feature type="domain" description="Mos1 transposase HTH" evidence="2">
    <location>
        <begin position="115"/>
        <end position="157"/>
    </location>
</feature>
<dbReference type="GO" id="GO:0042800">
    <property type="term" value="F:histone H3K4 methyltransferase activity"/>
    <property type="evidence" value="ECO:0007669"/>
    <property type="project" value="TreeGrafter"/>
</dbReference>
<evidence type="ECO:0000259" key="2">
    <source>
        <dbReference type="Pfam" id="PF17906"/>
    </source>
</evidence>
<evidence type="ECO:0000313" key="3">
    <source>
        <dbReference type="EMBL" id="KAB0378636.1"/>
    </source>
</evidence>
<dbReference type="EMBL" id="VCEB01000004">
    <property type="protein sequence ID" value="KAB0378636.1"/>
    <property type="molecule type" value="Genomic_DNA"/>
</dbReference>
<feature type="compositionally biased region" description="Acidic residues" evidence="1">
    <location>
        <begin position="75"/>
        <end position="88"/>
    </location>
</feature>
<dbReference type="GO" id="GO:0044547">
    <property type="term" value="F:DNA topoisomerase binding"/>
    <property type="evidence" value="ECO:0007669"/>
    <property type="project" value="TreeGrafter"/>
</dbReference>
<dbReference type="Pfam" id="PF01359">
    <property type="entry name" value="Transposase_1"/>
    <property type="match status" value="1"/>
</dbReference>
<evidence type="ECO:0000313" key="4">
    <source>
        <dbReference type="Proteomes" id="UP000326062"/>
    </source>
</evidence>
<dbReference type="GO" id="GO:0006303">
    <property type="term" value="P:double-strand break repair via nonhomologous end joining"/>
    <property type="evidence" value="ECO:0007669"/>
    <property type="project" value="TreeGrafter"/>
</dbReference>
<dbReference type="GO" id="GO:0000793">
    <property type="term" value="C:condensed chromosome"/>
    <property type="evidence" value="ECO:0007669"/>
    <property type="project" value="TreeGrafter"/>
</dbReference>
<dbReference type="Proteomes" id="UP000326062">
    <property type="component" value="Chromosome 4"/>
</dbReference>
<dbReference type="Gene3D" id="1.10.10.1450">
    <property type="match status" value="1"/>
</dbReference>
<dbReference type="AlphaFoldDB" id="A0A5N3Y156"/>
<dbReference type="GO" id="GO:0035861">
    <property type="term" value="C:site of double-strand break"/>
    <property type="evidence" value="ECO:0007669"/>
    <property type="project" value="TreeGrafter"/>
</dbReference>
<proteinExistence type="predicted"/>
<dbReference type="Pfam" id="PF17906">
    <property type="entry name" value="HTH_48"/>
    <property type="match status" value="1"/>
</dbReference>
<dbReference type="InterPro" id="IPR001888">
    <property type="entry name" value="Transposase_1"/>
</dbReference>
<dbReference type="GO" id="GO:0000729">
    <property type="term" value="P:DNA double-strand break processing"/>
    <property type="evidence" value="ECO:0007669"/>
    <property type="project" value="TreeGrafter"/>
</dbReference>
<organism evidence="3 4">
    <name type="scientific">Muntiacus reevesi</name>
    <name type="common">Reeves' muntjac</name>
    <name type="synonym">Cervus reevesi</name>
    <dbReference type="NCBI Taxonomy" id="9886"/>
    <lineage>
        <taxon>Eukaryota</taxon>
        <taxon>Metazoa</taxon>
        <taxon>Chordata</taxon>
        <taxon>Craniata</taxon>
        <taxon>Vertebrata</taxon>
        <taxon>Euteleostomi</taxon>
        <taxon>Mammalia</taxon>
        <taxon>Eutheria</taxon>
        <taxon>Laurasiatheria</taxon>
        <taxon>Artiodactyla</taxon>
        <taxon>Ruminantia</taxon>
        <taxon>Pecora</taxon>
        <taxon>Cervidae</taxon>
        <taxon>Muntiacinae</taxon>
        <taxon>Muntiacus</taxon>
    </lineage>
</organism>
<keyword evidence="4" id="KW-1185">Reference proteome</keyword>
<evidence type="ECO:0000256" key="1">
    <source>
        <dbReference type="SAM" id="MobiDB-lite"/>
    </source>
</evidence>
<feature type="non-terminal residue" evidence="3">
    <location>
        <position position="1"/>
    </location>
</feature>
<dbReference type="InterPro" id="IPR041426">
    <property type="entry name" value="Mos1_HTH"/>
</dbReference>
<dbReference type="PANTHER" id="PTHR46060">
    <property type="entry name" value="MARINER MOS1 TRANSPOSASE-LIKE PROTEIN"/>
    <property type="match status" value="1"/>
</dbReference>
<dbReference type="GO" id="GO:0031297">
    <property type="term" value="P:replication fork processing"/>
    <property type="evidence" value="ECO:0007669"/>
    <property type="project" value="TreeGrafter"/>
</dbReference>
<dbReference type="GO" id="GO:0003690">
    <property type="term" value="F:double-stranded DNA binding"/>
    <property type="evidence" value="ECO:0007669"/>
    <property type="project" value="TreeGrafter"/>
</dbReference>
<dbReference type="InterPro" id="IPR052709">
    <property type="entry name" value="Transposase-MT_Hybrid"/>
</dbReference>
<dbReference type="InterPro" id="IPR036397">
    <property type="entry name" value="RNaseH_sf"/>
</dbReference>
<name>A0A5N3Y156_MUNRE</name>
<accession>A0A5N3Y156</accession>
<dbReference type="PANTHER" id="PTHR46060:SF2">
    <property type="entry name" value="HISTONE-LYSINE N-METHYLTRANSFERASE SETMAR"/>
    <property type="match status" value="1"/>
</dbReference>
<dbReference type="GO" id="GO:0046975">
    <property type="term" value="F:histone H3K36 methyltransferase activity"/>
    <property type="evidence" value="ECO:0007669"/>
    <property type="project" value="TreeGrafter"/>
</dbReference>
<dbReference type="GO" id="GO:0005634">
    <property type="term" value="C:nucleus"/>
    <property type="evidence" value="ECO:0007669"/>
    <property type="project" value="TreeGrafter"/>
</dbReference>
<dbReference type="GO" id="GO:0000014">
    <property type="term" value="F:single-stranded DNA endodeoxyribonuclease activity"/>
    <property type="evidence" value="ECO:0007669"/>
    <property type="project" value="TreeGrafter"/>
</dbReference>
<dbReference type="GO" id="GO:0044774">
    <property type="term" value="P:mitotic DNA integrity checkpoint signaling"/>
    <property type="evidence" value="ECO:0007669"/>
    <property type="project" value="TreeGrafter"/>
</dbReference>
<dbReference type="GO" id="GO:0015074">
    <property type="term" value="P:DNA integration"/>
    <property type="evidence" value="ECO:0007669"/>
    <property type="project" value="TreeGrafter"/>
</dbReference>
<gene>
    <name evidence="3" type="ORF">FD755_010214</name>
</gene>